<feature type="transmembrane region" description="Helical" evidence="5">
    <location>
        <begin position="120"/>
        <end position="137"/>
    </location>
</feature>
<dbReference type="PANTHER" id="PTHR37422:SF13">
    <property type="entry name" value="LIPOPOLYSACCHARIDE BIOSYNTHESIS PROTEIN PA4999-RELATED"/>
    <property type="match status" value="1"/>
</dbReference>
<organism evidence="7 8">
    <name type="scientific">Clostridium gelidum</name>
    <dbReference type="NCBI Taxonomy" id="704125"/>
    <lineage>
        <taxon>Bacteria</taxon>
        <taxon>Bacillati</taxon>
        <taxon>Bacillota</taxon>
        <taxon>Clostridia</taxon>
        <taxon>Eubacteriales</taxon>
        <taxon>Clostridiaceae</taxon>
        <taxon>Clostridium</taxon>
    </lineage>
</organism>
<evidence type="ECO:0000256" key="3">
    <source>
        <dbReference type="ARBA" id="ARBA00022989"/>
    </source>
</evidence>
<dbReference type="Proteomes" id="UP000824633">
    <property type="component" value="Chromosome"/>
</dbReference>
<feature type="transmembrane region" description="Helical" evidence="5">
    <location>
        <begin position="66"/>
        <end position="83"/>
    </location>
</feature>
<keyword evidence="4 5" id="KW-0472">Membrane</keyword>
<gene>
    <name evidence="7" type="ORF">psyc5s11_43100</name>
</gene>
<keyword evidence="2 5" id="KW-0812">Transmembrane</keyword>
<evidence type="ECO:0000259" key="6">
    <source>
        <dbReference type="Pfam" id="PF04932"/>
    </source>
</evidence>
<keyword evidence="8" id="KW-1185">Reference proteome</keyword>
<evidence type="ECO:0000313" key="8">
    <source>
        <dbReference type="Proteomes" id="UP000824633"/>
    </source>
</evidence>
<feature type="transmembrane region" description="Helical" evidence="5">
    <location>
        <begin position="205"/>
        <end position="232"/>
    </location>
</feature>
<keyword evidence="3 5" id="KW-1133">Transmembrane helix</keyword>
<comment type="subcellular location">
    <subcellularLocation>
        <location evidence="1">Membrane</location>
        <topology evidence="1">Multi-pass membrane protein</topology>
    </subcellularLocation>
</comment>
<feature type="transmembrane region" description="Helical" evidence="5">
    <location>
        <begin position="332"/>
        <end position="356"/>
    </location>
</feature>
<dbReference type="PANTHER" id="PTHR37422">
    <property type="entry name" value="TEICHURONIC ACID BIOSYNTHESIS PROTEIN TUAE"/>
    <property type="match status" value="1"/>
</dbReference>
<accession>A0ABN6J3J0</accession>
<reference evidence="8" key="1">
    <citation type="submission" date="2021-07" db="EMBL/GenBank/DDBJ databases">
        <title>Complete genome sequencing of a Clostridium isolate.</title>
        <authorList>
            <person name="Ueki A."/>
            <person name="Tonouchi A."/>
        </authorList>
    </citation>
    <scope>NUCLEOTIDE SEQUENCE [LARGE SCALE GENOMIC DNA]</scope>
    <source>
        <strain evidence="8">C5S11</strain>
    </source>
</reference>
<protein>
    <recommendedName>
        <fullName evidence="6">O-antigen ligase-related domain-containing protein</fullName>
    </recommendedName>
</protein>
<sequence>MDNENNIINLRYLSGVTYLGLIISIYFMIFTNSTILYHTSAMYLIAILIFLLLLMKNVHIYRLNFLKVNWLLVSSFSILNIFYSKNPLLSMECVIFLLISISILEIDFEIIFFEVLFSKIVPITILLAITIFLNAFIKDLMTNYLSSLVVPSSLDLLYIEVSQGIYSGILAEKANAAVAMVLGIGAVFAKFLTNEKFKVKHVLLLGAYLIAIFLTGKRSLTLIPIAACMFIFFVHRGKAKYRKLIILILVSIILCYIAITFIPQTQIIIERLLLVTDSGTIDTSGRDTALWPAAMEMYETNKLFGYGLNTFNNYFTTYGTWGVWNSYAHNTYIGLLAETGIVGTILFCMAFSISLIKAIYLFTNKQKILEKKHKELLIFALFIELFWLAYGMTGNPFYNPGQFLIYVLCISMVSSIEKLYRV</sequence>
<dbReference type="EMBL" id="AP024849">
    <property type="protein sequence ID" value="BCZ48243.1"/>
    <property type="molecule type" value="Genomic_DNA"/>
</dbReference>
<feature type="transmembrane region" description="Helical" evidence="5">
    <location>
        <begin position="244"/>
        <end position="262"/>
    </location>
</feature>
<dbReference type="InterPro" id="IPR007016">
    <property type="entry name" value="O-antigen_ligase-rel_domated"/>
</dbReference>
<feature type="transmembrane region" description="Helical" evidence="5">
    <location>
        <begin position="174"/>
        <end position="193"/>
    </location>
</feature>
<proteinExistence type="predicted"/>
<dbReference type="RefSeq" id="WP_224034514.1">
    <property type="nucleotide sequence ID" value="NZ_AP024849.1"/>
</dbReference>
<feature type="transmembrane region" description="Helical" evidence="5">
    <location>
        <begin position="35"/>
        <end position="54"/>
    </location>
</feature>
<evidence type="ECO:0000256" key="1">
    <source>
        <dbReference type="ARBA" id="ARBA00004141"/>
    </source>
</evidence>
<feature type="transmembrane region" description="Helical" evidence="5">
    <location>
        <begin position="89"/>
        <end position="108"/>
    </location>
</feature>
<evidence type="ECO:0000313" key="7">
    <source>
        <dbReference type="EMBL" id="BCZ48243.1"/>
    </source>
</evidence>
<feature type="domain" description="O-antigen ligase-related" evidence="6">
    <location>
        <begin position="206"/>
        <end position="348"/>
    </location>
</feature>
<dbReference type="InterPro" id="IPR051533">
    <property type="entry name" value="WaaL-like"/>
</dbReference>
<evidence type="ECO:0000256" key="2">
    <source>
        <dbReference type="ARBA" id="ARBA00022692"/>
    </source>
</evidence>
<evidence type="ECO:0000256" key="5">
    <source>
        <dbReference type="SAM" id="Phobius"/>
    </source>
</evidence>
<feature type="transmembrane region" description="Helical" evidence="5">
    <location>
        <begin position="376"/>
        <end position="397"/>
    </location>
</feature>
<evidence type="ECO:0000256" key="4">
    <source>
        <dbReference type="ARBA" id="ARBA00023136"/>
    </source>
</evidence>
<feature type="transmembrane region" description="Helical" evidence="5">
    <location>
        <begin position="12"/>
        <end position="29"/>
    </location>
</feature>
<name>A0ABN6J3J0_9CLOT</name>
<dbReference type="Pfam" id="PF04932">
    <property type="entry name" value="Wzy_C"/>
    <property type="match status" value="1"/>
</dbReference>